<keyword evidence="1" id="KW-0472">Membrane</keyword>
<dbReference type="Pfam" id="PF09515">
    <property type="entry name" value="Thia_YuaJ"/>
    <property type="match status" value="1"/>
</dbReference>
<reference evidence="2" key="2">
    <citation type="submission" date="2013-09" db="EMBL/GenBank/DDBJ databases">
        <title>Draft genome sequence of Anaerotruncus colihominis(DSM 17241).</title>
        <authorList>
            <person name="Sudarsanam P."/>
            <person name="Ley R."/>
            <person name="Guruge J."/>
            <person name="Turnbaugh P.J."/>
            <person name="Mahowald M."/>
            <person name="Liep D."/>
            <person name="Gordon J."/>
        </authorList>
    </citation>
    <scope>NUCLEOTIDE SEQUENCE</scope>
    <source>
        <strain evidence="2">DSM 17241</strain>
    </source>
</reference>
<keyword evidence="3" id="KW-1185">Reference proteome</keyword>
<protein>
    <submittedName>
        <fullName evidence="2">Proton-coupled thiamine transporter YuaJ</fullName>
    </submittedName>
</protein>
<accession>B0PAZ3</accession>
<organism evidence="2 3">
    <name type="scientific">Anaerotruncus colihominis DSM 17241</name>
    <dbReference type="NCBI Taxonomy" id="445972"/>
    <lineage>
        <taxon>Bacteria</taxon>
        <taxon>Bacillati</taxon>
        <taxon>Bacillota</taxon>
        <taxon>Clostridia</taxon>
        <taxon>Eubacteriales</taxon>
        <taxon>Oscillospiraceae</taxon>
        <taxon>Anaerotruncus</taxon>
    </lineage>
</organism>
<dbReference type="EMBL" id="ABGD02000014">
    <property type="protein sequence ID" value="EDS11323.1"/>
    <property type="molecule type" value="Genomic_DNA"/>
</dbReference>
<evidence type="ECO:0000256" key="1">
    <source>
        <dbReference type="SAM" id="Phobius"/>
    </source>
</evidence>
<dbReference type="InterPro" id="IPR012651">
    <property type="entry name" value="Thia_Transptr_ThiT"/>
</dbReference>
<dbReference type="Gene3D" id="1.10.1760.20">
    <property type="match status" value="1"/>
</dbReference>
<proteinExistence type="predicted"/>
<dbReference type="HOGENOM" id="CLU_090959_2_1_9"/>
<name>B0PAZ3_9FIRM</name>
<dbReference type="eggNOG" id="COG3859">
    <property type="taxonomic scope" value="Bacteria"/>
</dbReference>
<dbReference type="Proteomes" id="UP000003803">
    <property type="component" value="Unassembled WGS sequence"/>
</dbReference>
<dbReference type="STRING" id="169435.ERS852551_01475"/>
<feature type="transmembrane region" description="Helical" evidence="1">
    <location>
        <begin position="208"/>
        <end position="228"/>
    </location>
</feature>
<feature type="transmembrane region" description="Helical" evidence="1">
    <location>
        <begin position="54"/>
        <end position="73"/>
    </location>
</feature>
<evidence type="ECO:0000313" key="3">
    <source>
        <dbReference type="Proteomes" id="UP000003803"/>
    </source>
</evidence>
<sequence length="234" mass="25302">MTLRPDLDYASVGSDIIVIFQGRLAHCQRPFFHGIHNRKRRKEEFEMNHNNGKTFVLVKCALLAALAVALNFVKFAPWPNGGSITAAAMAPIVLAGLMFGPGWGALTGFTFSLLQMLLDGISAPPVETVLWYILVILLDYVIAYTVLGLAGIIAKPFLKPVKGAVVGTLAVTAVRYLCHIASGILIWGVYAPEGTPVWLYSLLYNGSYMVPEMIITTIVVGLLAGAVFKKTHAA</sequence>
<gene>
    <name evidence="2" type="ORF">ANACOL_01944</name>
</gene>
<dbReference type="AlphaFoldDB" id="B0PAZ3"/>
<keyword evidence="1" id="KW-1133">Transmembrane helix</keyword>
<dbReference type="GO" id="GO:0015234">
    <property type="term" value="F:thiamine transmembrane transporter activity"/>
    <property type="evidence" value="ECO:0007669"/>
    <property type="project" value="InterPro"/>
</dbReference>
<feature type="transmembrane region" description="Helical" evidence="1">
    <location>
        <begin position="165"/>
        <end position="188"/>
    </location>
</feature>
<reference evidence="2" key="1">
    <citation type="submission" date="2007-11" db="EMBL/GenBank/DDBJ databases">
        <authorList>
            <person name="Fulton L."/>
            <person name="Clifton S."/>
            <person name="Fulton B."/>
            <person name="Xu J."/>
            <person name="Minx P."/>
            <person name="Pepin K.H."/>
            <person name="Johnson M."/>
            <person name="Thiruvilangam P."/>
            <person name="Bhonagiri V."/>
            <person name="Nash W.E."/>
            <person name="Mardis E.R."/>
            <person name="Wilson R.K."/>
        </authorList>
    </citation>
    <scope>NUCLEOTIDE SEQUENCE [LARGE SCALE GENOMIC DNA]</scope>
    <source>
        <strain evidence="2">DSM 17241</strain>
    </source>
</reference>
<evidence type="ECO:0000313" key="2">
    <source>
        <dbReference type="EMBL" id="EDS11323.1"/>
    </source>
</evidence>
<dbReference type="GO" id="GO:0005886">
    <property type="term" value="C:plasma membrane"/>
    <property type="evidence" value="ECO:0007669"/>
    <property type="project" value="InterPro"/>
</dbReference>
<comment type="caution">
    <text evidence="2">The sequence shown here is derived from an EMBL/GenBank/DDBJ whole genome shotgun (WGS) entry which is preliminary data.</text>
</comment>
<feature type="transmembrane region" description="Helical" evidence="1">
    <location>
        <begin position="129"/>
        <end position="153"/>
    </location>
</feature>
<keyword evidence="1" id="KW-0812">Transmembrane</keyword>
<feature type="transmembrane region" description="Helical" evidence="1">
    <location>
        <begin position="85"/>
        <end position="109"/>
    </location>
</feature>
<dbReference type="NCBIfam" id="TIGR02357">
    <property type="entry name" value="ECF_ThiT_YuaJ"/>
    <property type="match status" value="1"/>
</dbReference>